<dbReference type="GO" id="GO:0005829">
    <property type="term" value="C:cytosol"/>
    <property type="evidence" value="ECO:0007669"/>
    <property type="project" value="TreeGrafter"/>
</dbReference>
<evidence type="ECO:0000256" key="1">
    <source>
        <dbReference type="ARBA" id="ARBA00001974"/>
    </source>
</evidence>
<comment type="cofactor">
    <cofactor evidence="1 8">
        <name>FAD</name>
        <dbReference type="ChEBI" id="CHEBI:57692"/>
    </cofactor>
</comment>
<comment type="caution">
    <text evidence="9">The sequence shown here is derived from an EMBL/GenBank/DDBJ whole genome shotgun (WGS) entry which is preliminary data.</text>
</comment>
<evidence type="ECO:0000256" key="3">
    <source>
        <dbReference type="ARBA" id="ARBA00006743"/>
    </source>
</evidence>
<dbReference type="Proteomes" id="UP000309133">
    <property type="component" value="Unassembled WGS sequence"/>
</dbReference>
<keyword evidence="6 8" id="KW-0560">Oxidoreductase</keyword>
<dbReference type="Pfam" id="PF02219">
    <property type="entry name" value="MTHFR"/>
    <property type="match status" value="1"/>
</dbReference>
<dbReference type="PANTHER" id="PTHR45754:SF3">
    <property type="entry name" value="METHYLENETETRAHYDROFOLATE REDUCTASE (NADPH)"/>
    <property type="match status" value="1"/>
</dbReference>
<sequence length="269" mass="29303">MGYEVLPFKATEDNVVKFVPKSVRLTVTASPPKGIEATIALAEKLAGHGYSVAPHLSAKMIRDKVQLGEFVQRLKAVGIDSVFVVGGDAEEPAGEYTDALSLLKSLDSIGHEFTSIGIGGYPEGHHFIPQDGLDAALNEKAQLATYIATQICYDAPAIISWARRIKSEGVDLPIRVGMPGAVSREKLLRISLASGVGDSLKFLQKQKGMFWRFFVPGGYSPNKLIRGLKPAIGAADNNLQDFHIFTFNELEGTEAWRKQMLQRYPSQAS</sequence>
<dbReference type="PANTHER" id="PTHR45754">
    <property type="entry name" value="METHYLENETETRAHYDROFOLATE REDUCTASE"/>
    <property type="match status" value="1"/>
</dbReference>
<dbReference type="InterPro" id="IPR029041">
    <property type="entry name" value="FAD-linked_oxidoreductase-like"/>
</dbReference>
<dbReference type="InterPro" id="IPR003171">
    <property type="entry name" value="Mehydrof_redctse-like"/>
</dbReference>
<evidence type="ECO:0000256" key="6">
    <source>
        <dbReference type="ARBA" id="ARBA00023002"/>
    </source>
</evidence>
<accession>A0A4S4FLH7</accession>
<dbReference type="EMBL" id="SSSM01000005">
    <property type="protein sequence ID" value="THG30185.1"/>
    <property type="molecule type" value="Genomic_DNA"/>
</dbReference>
<protein>
    <recommendedName>
        <fullName evidence="8">Methylenetetrahydrofolate reductase</fullName>
    </recommendedName>
</protein>
<keyword evidence="10" id="KW-1185">Reference proteome</keyword>
<dbReference type="UniPathway" id="UPA00193"/>
<evidence type="ECO:0000256" key="5">
    <source>
        <dbReference type="ARBA" id="ARBA00022827"/>
    </source>
</evidence>
<proteinExistence type="inferred from homology"/>
<dbReference type="GO" id="GO:0071949">
    <property type="term" value="F:FAD binding"/>
    <property type="evidence" value="ECO:0007669"/>
    <property type="project" value="TreeGrafter"/>
</dbReference>
<organism evidence="9 10">
    <name type="scientific">Naasia lichenicola</name>
    <dbReference type="NCBI Taxonomy" id="2565933"/>
    <lineage>
        <taxon>Bacteria</taxon>
        <taxon>Bacillati</taxon>
        <taxon>Actinomycetota</taxon>
        <taxon>Actinomycetes</taxon>
        <taxon>Micrococcales</taxon>
        <taxon>Microbacteriaceae</taxon>
        <taxon>Naasia</taxon>
    </lineage>
</organism>
<evidence type="ECO:0000256" key="8">
    <source>
        <dbReference type="RuleBase" id="RU003862"/>
    </source>
</evidence>
<evidence type="ECO:0000256" key="2">
    <source>
        <dbReference type="ARBA" id="ARBA00004777"/>
    </source>
</evidence>
<evidence type="ECO:0000313" key="10">
    <source>
        <dbReference type="Proteomes" id="UP000309133"/>
    </source>
</evidence>
<dbReference type="OrthoDB" id="9812555at2"/>
<keyword evidence="4 8" id="KW-0285">Flavoprotein</keyword>
<dbReference type="SUPFAM" id="SSF51730">
    <property type="entry name" value="FAD-linked oxidoreductase"/>
    <property type="match status" value="1"/>
</dbReference>
<name>A0A4S4FLH7_9MICO</name>
<evidence type="ECO:0000313" key="9">
    <source>
        <dbReference type="EMBL" id="THG30185.1"/>
    </source>
</evidence>
<dbReference type="AlphaFoldDB" id="A0A4S4FLH7"/>
<comment type="similarity">
    <text evidence="3 8">Belongs to the methylenetetrahydrofolate reductase family.</text>
</comment>
<gene>
    <name evidence="9" type="ORF">E6C64_11310</name>
</gene>
<keyword evidence="5 8" id="KW-0274">FAD</keyword>
<reference evidence="9 10" key="1">
    <citation type="submission" date="2019-04" db="EMBL/GenBank/DDBJ databases">
        <authorList>
            <person name="Jiang L."/>
        </authorList>
    </citation>
    <scope>NUCLEOTIDE SEQUENCE [LARGE SCALE GENOMIC DNA]</scope>
    <source>
        <strain evidence="9 10">YIM 131853</strain>
    </source>
</reference>
<dbReference type="GO" id="GO:0035999">
    <property type="term" value="P:tetrahydrofolate interconversion"/>
    <property type="evidence" value="ECO:0007669"/>
    <property type="project" value="UniProtKB-UniPathway"/>
</dbReference>
<dbReference type="GO" id="GO:0009086">
    <property type="term" value="P:methionine biosynthetic process"/>
    <property type="evidence" value="ECO:0007669"/>
    <property type="project" value="TreeGrafter"/>
</dbReference>
<evidence type="ECO:0000256" key="7">
    <source>
        <dbReference type="ARBA" id="ARBA00048628"/>
    </source>
</evidence>
<evidence type="ECO:0000256" key="4">
    <source>
        <dbReference type="ARBA" id="ARBA00022630"/>
    </source>
</evidence>
<comment type="pathway">
    <text evidence="2 8">One-carbon metabolism; tetrahydrofolate interconversion.</text>
</comment>
<dbReference type="GO" id="GO:0106312">
    <property type="term" value="F:methylenetetrahydrofolate reductase (NADH) activity"/>
    <property type="evidence" value="ECO:0007669"/>
    <property type="project" value="UniProtKB-EC"/>
</dbReference>
<dbReference type="Gene3D" id="3.20.20.220">
    <property type="match status" value="1"/>
</dbReference>
<comment type="catalytic activity">
    <reaction evidence="7">
        <text>(6S)-5-methyl-5,6,7,8-tetrahydrofolate + NAD(+) = (6R)-5,10-methylene-5,6,7,8-tetrahydrofolate + NADH + H(+)</text>
        <dbReference type="Rhea" id="RHEA:19821"/>
        <dbReference type="ChEBI" id="CHEBI:15378"/>
        <dbReference type="ChEBI" id="CHEBI:15636"/>
        <dbReference type="ChEBI" id="CHEBI:18608"/>
        <dbReference type="ChEBI" id="CHEBI:57540"/>
        <dbReference type="ChEBI" id="CHEBI:57945"/>
        <dbReference type="EC" id="1.5.1.54"/>
    </reaction>
    <physiologicalReaction direction="right-to-left" evidence="7">
        <dbReference type="Rhea" id="RHEA:19823"/>
    </physiologicalReaction>
</comment>